<evidence type="ECO:0000313" key="2">
    <source>
        <dbReference type="EMBL" id="KAJ1148589.1"/>
    </source>
</evidence>
<dbReference type="Proteomes" id="UP001066276">
    <property type="component" value="Chromosome 5"/>
</dbReference>
<organism evidence="2 3">
    <name type="scientific">Pleurodeles waltl</name>
    <name type="common">Iberian ribbed newt</name>
    <dbReference type="NCBI Taxonomy" id="8319"/>
    <lineage>
        <taxon>Eukaryota</taxon>
        <taxon>Metazoa</taxon>
        <taxon>Chordata</taxon>
        <taxon>Craniata</taxon>
        <taxon>Vertebrata</taxon>
        <taxon>Euteleostomi</taxon>
        <taxon>Amphibia</taxon>
        <taxon>Batrachia</taxon>
        <taxon>Caudata</taxon>
        <taxon>Salamandroidea</taxon>
        <taxon>Salamandridae</taxon>
        <taxon>Pleurodelinae</taxon>
        <taxon>Pleurodeles</taxon>
    </lineage>
</organism>
<feature type="region of interest" description="Disordered" evidence="1">
    <location>
        <begin position="73"/>
        <end position="115"/>
    </location>
</feature>
<comment type="caution">
    <text evidence="2">The sequence shown here is derived from an EMBL/GenBank/DDBJ whole genome shotgun (WGS) entry which is preliminary data.</text>
</comment>
<sequence>MSKLESEHHSQPLLECNGAEYGGPPDLGKGGPKERDRRILKEEMKQTKLNPKNMQETVVKKVFRDAYYNTLTASSSYIGDTPQKQEGNDVELPHPRHSEEAYQRKNDSSCEYAFP</sequence>
<keyword evidence="3" id="KW-1185">Reference proteome</keyword>
<feature type="compositionally biased region" description="Polar residues" evidence="1">
    <location>
        <begin position="73"/>
        <end position="85"/>
    </location>
</feature>
<evidence type="ECO:0000256" key="1">
    <source>
        <dbReference type="SAM" id="MobiDB-lite"/>
    </source>
</evidence>
<protein>
    <submittedName>
        <fullName evidence="2">Uncharacterized protein</fullName>
    </submittedName>
</protein>
<feature type="region of interest" description="Disordered" evidence="1">
    <location>
        <begin position="1"/>
        <end position="37"/>
    </location>
</feature>
<gene>
    <name evidence="2" type="ORF">NDU88_001417</name>
</gene>
<proteinExistence type="predicted"/>
<reference evidence="2" key="1">
    <citation type="journal article" date="2022" name="bioRxiv">
        <title>Sequencing and chromosome-scale assembly of the giantPleurodeles waltlgenome.</title>
        <authorList>
            <person name="Brown T."/>
            <person name="Elewa A."/>
            <person name="Iarovenko S."/>
            <person name="Subramanian E."/>
            <person name="Araus A.J."/>
            <person name="Petzold A."/>
            <person name="Susuki M."/>
            <person name="Suzuki K.-i.T."/>
            <person name="Hayashi T."/>
            <person name="Toyoda A."/>
            <person name="Oliveira C."/>
            <person name="Osipova E."/>
            <person name="Leigh N.D."/>
            <person name="Simon A."/>
            <person name="Yun M.H."/>
        </authorList>
    </citation>
    <scope>NUCLEOTIDE SEQUENCE</scope>
    <source>
        <strain evidence="2">20211129_DDA</strain>
        <tissue evidence="2">Liver</tissue>
    </source>
</reference>
<dbReference type="EMBL" id="JANPWB010000009">
    <property type="protein sequence ID" value="KAJ1148589.1"/>
    <property type="molecule type" value="Genomic_DNA"/>
</dbReference>
<accession>A0AAV7R711</accession>
<evidence type="ECO:0000313" key="3">
    <source>
        <dbReference type="Proteomes" id="UP001066276"/>
    </source>
</evidence>
<dbReference type="AlphaFoldDB" id="A0AAV7R711"/>
<feature type="compositionally biased region" description="Basic and acidic residues" evidence="1">
    <location>
        <begin position="91"/>
        <end position="108"/>
    </location>
</feature>
<feature type="compositionally biased region" description="Basic and acidic residues" evidence="1">
    <location>
        <begin position="1"/>
        <end position="10"/>
    </location>
</feature>
<name>A0AAV7R711_PLEWA</name>